<evidence type="ECO:0000256" key="4">
    <source>
        <dbReference type="ARBA" id="ARBA00022801"/>
    </source>
</evidence>
<keyword evidence="2" id="KW-0479">Metal-binding</keyword>
<evidence type="ECO:0000256" key="1">
    <source>
        <dbReference type="ARBA" id="ARBA00012506"/>
    </source>
</evidence>
<evidence type="ECO:0000256" key="3">
    <source>
        <dbReference type="ARBA" id="ARBA00022741"/>
    </source>
</evidence>
<reference evidence="8 9" key="1">
    <citation type="submission" date="2021-03" db="EMBL/GenBank/DDBJ databases">
        <title>Genomic Encyclopedia of Type Strains, Phase IV (KMG-IV): sequencing the most valuable type-strain genomes for metagenomic binning, comparative biology and taxonomic classification.</title>
        <authorList>
            <person name="Goeker M."/>
        </authorList>
    </citation>
    <scope>NUCLEOTIDE SEQUENCE [LARGE SCALE GENOMIC DNA]</scope>
    <source>
        <strain evidence="8 9">DSM 26048</strain>
    </source>
</reference>
<dbReference type="RefSeq" id="WP_209972908.1">
    <property type="nucleotide sequence ID" value="NZ_JAGGLB010000012.1"/>
</dbReference>
<dbReference type="SMART" id="SM00471">
    <property type="entry name" value="HDc"/>
    <property type="match status" value="1"/>
</dbReference>
<dbReference type="PANTHER" id="PTHR35795">
    <property type="entry name" value="SLR1885 PROTEIN"/>
    <property type="match status" value="1"/>
</dbReference>
<dbReference type="GO" id="GO:0016787">
    <property type="term" value="F:hydrolase activity"/>
    <property type="evidence" value="ECO:0007669"/>
    <property type="project" value="UniProtKB-KW"/>
</dbReference>
<keyword evidence="4 8" id="KW-0378">Hydrolase</keyword>
<dbReference type="Proteomes" id="UP001519287">
    <property type="component" value="Unassembled WGS sequence"/>
</dbReference>
<proteinExistence type="predicted"/>
<comment type="catalytic activity">
    <reaction evidence="6">
        <text>P(1),P(4)-bis(5'-adenosyl) tetraphosphate + H2O = 2 ADP + 2 H(+)</text>
        <dbReference type="Rhea" id="RHEA:24252"/>
        <dbReference type="ChEBI" id="CHEBI:15377"/>
        <dbReference type="ChEBI" id="CHEBI:15378"/>
        <dbReference type="ChEBI" id="CHEBI:58141"/>
        <dbReference type="ChEBI" id="CHEBI:456216"/>
        <dbReference type="EC" id="3.6.1.41"/>
    </reaction>
</comment>
<dbReference type="PROSITE" id="PS51831">
    <property type="entry name" value="HD"/>
    <property type="match status" value="1"/>
</dbReference>
<evidence type="ECO:0000313" key="8">
    <source>
        <dbReference type="EMBL" id="MBP1992183.1"/>
    </source>
</evidence>
<dbReference type="EC" id="3.6.1.41" evidence="1"/>
<feature type="domain" description="HD" evidence="7">
    <location>
        <begin position="34"/>
        <end position="149"/>
    </location>
</feature>
<dbReference type="InterPro" id="IPR003607">
    <property type="entry name" value="HD/PDEase_dom"/>
</dbReference>
<sequence length="211" mass="23935">MHAAYKPFTDGIILIGDLKIDIENFLNYHHEYETFEHTISVAKKAAQIAHLFCIDPELAAQAGLLHDVSNVIPVNMMMSIAKNVSVEILEEEFSFHRIIHQKLSRSMANHVFGCANIAVLNAIECHTTLKAGASQLAKVLFVADKISWVLPGEHPYQEKMREHIQLLDLNGAVLVYLDHVWEQRNQMKLVHPWLIEAREELLAAKRGNNRG</sequence>
<dbReference type="SUPFAM" id="SSF109604">
    <property type="entry name" value="HD-domain/PDEase-like"/>
    <property type="match status" value="1"/>
</dbReference>
<dbReference type="Gene3D" id="1.10.3210.10">
    <property type="entry name" value="Hypothetical protein af1432"/>
    <property type="match status" value="1"/>
</dbReference>
<dbReference type="Pfam" id="PF01966">
    <property type="entry name" value="HD"/>
    <property type="match status" value="1"/>
</dbReference>
<evidence type="ECO:0000256" key="6">
    <source>
        <dbReference type="ARBA" id="ARBA00049417"/>
    </source>
</evidence>
<evidence type="ECO:0000256" key="5">
    <source>
        <dbReference type="ARBA" id="ARBA00023004"/>
    </source>
</evidence>
<protein>
    <recommendedName>
        <fullName evidence="1">bis(5'-nucleosyl)-tetraphosphatase (symmetrical)</fullName>
        <ecNumber evidence="1">3.6.1.41</ecNumber>
    </recommendedName>
</protein>
<dbReference type="PANTHER" id="PTHR35795:SF1">
    <property type="entry name" value="BIS(5'-NUCLEOSYL)-TETRAPHOSPHATASE, SYMMETRICAL"/>
    <property type="match status" value="1"/>
</dbReference>
<dbReference type="EMBL" id="JAGGLB010000012">
    <property type="protein sequence ID" value="MBP1992183.1"/>
    <property type="molecule type" value="Genomic_DNA"/>
</dbReference>
<gene>
    <name evidence="8" type="ORF">J2Z66_003791</name>
</gene>
<keyword evidence="9" id="KW-1185">Reference proteome</keyword>
<comment type="caution">
    <text evidence="8">The sequence shown here is derived from an EMBL/GenBank/DDBJ whole genome shotgun (WGS) entry which is preliminary data.</text>
</comment>
<evidence type="ECO:0000259" key="7">
    <source>
        <dbReference type="PROSITE" id="PS51831"/>
    </source>
</evidence>
<dbReference type="NCBIfam" id="TIGR00488">
    <property type="entry name" value="bis(5'-nucleosyl)-tetraphosphatase (symmetrical) YqeK"/>
    <property type="match status" value="1"/>
</dbReference>
<organism evidence="8 9">
    <name type="scientific">Paenibacillus eucommiae</name>
    <dbReference type="NCBI Taxonomy" id="1355755"/>
    <lineage>
        <taxon>Bacteria</taxon>
        <taxon>Bacillati</taxon>
        <taxon>Bacillota</taxon>
        <taxon>Bacilli</taxon>
        <taxon>Bacillales</taxon>
        <taxon>Paenibacillaceae</taxon>
        <taxon>Paenibacillus</taxon>
    </lineage>
</organism>
<keyword evidence="5" id="KW-0408">Iron</keyword>
<accession>A0ABS4IX62</accession>
<dbReference type="InterPro" id="IPR006674">
    <property type="entry name" value="HD_domain"/>
</dbReference>
<evidence type="ECO:0000256" key="2">
    <source>
        <dbReference type="ARBA" id="ARBA00022723"/>
    </source>
</evidence>
<dbReference type="CDD" id="cd00077">
    <property type="entry name" value="HDc"/>
    <property type="match status" value="1"/>
</dbReference>
<dbReference type="InterPro" id="IPR051094">
    <property type="entry name" value="Diverse_Catalytic_Enzymes"/>
</dbReference>
<dbReference type="InterPro" id="IPR005249">
    <property type="entry name" value="YqeK"/>
</dbReference>
<evidence type="ECO:0000313" key="9">
    <source>
        <dbReference type="Proteomes" id="UP001519287"/>
    </source>
</evidence>
<name>A0ABS4IX62_9BACL</name>
<keyword evidence="3" id="KW-0547">Nucleotide-binding</keyword>